<reference evidence="2 3" key="1">
    <citation type="submission" date="2020-08" db="EMBL/GenBank/DDBJ databases">
        <title>Genomic Encyclopedia of Type Strains, Phase IV (KMG-IV): sequencing the most valuable type-strain genomes for metagenomic binning, comparative biology and taxonomic classification.</title>
        <authorList>
            <person name="Goeker M."/>
        </authorList>
    </citation>
    <scope>NUCLEOTIDE SEQUENCE [LARGE SCALE GENOMIC DNA]</scope>
    <source>
        <strain evidence="2 3">DSM 101535</strain>
    </source>
</reference>
<feature type="region of interest" description="Disordered" evidence="1">
    <location>
        <begin position="79"/>
        <end position="102"/>
    </location>
</feature>
<comment type="caution">
    <text evidence="2">The sequence shown here is derived from an EMBL/GenBank/DDBJ whole genome shotgun (WGS) entry which is preliminary data.</text>
</comment>
<gene>
    <name evidence="2" type="ORF">FHS97_003076</name>
</gene>
<evidence type="ECO:0000256" key="1">
    <source>
        <dbReference type="SAM" id="MobiDB-lite"/>
    </source>
</evidence>
<keyword evidence="3" id="KW-1185">Reference proteome</keyword>
<organism evidence="2 3">
    <name type="scientific">Sphingomonas endophytica</name>
    <dbReference type="NCBI Taxonomy" id="869719"/>
    <lineage>
        <taxon>Bacteria</taxon>
        <taxon>Pseudomonadati</taxon>
        <taxon>Pseudomonadota</taxon>
        <taxon>Alphaproteobacteria</taxon>
        <taxon>Sphingomonadales</taxon>
        <taxon>Sphingomonadaceae</taxon>
        <taxon>Sphingomonas</taxon>
    </lineage>
</organism>
<evidence type="ECO:0000313" key="3">
    <source>
        <dbReference type="Proteomes" id="UP000560131"/>
    </source>
</evidence>
<evidence type="ECO:0008006" key="4">
    <source>
        <dbReference type="Google" id="ProtNLM"/>
    </source>
</evidence>
<protein>
    <recommendedName>
        <fullName evidence="4">HPt domain-containing protein</fullName>
    </recommendedName>
</protein>
<proteinExistence type="predicted"/>
<name>A0ABR6NBL3_9SPHN</name>
<sequence length="102" mass="10611">MAAALHQYERLLRDTFAAGGELAQAAVSAQTSERLNPTVGHQFLAAIGAANLAIGEALARTAQGHRQLEVLSRRLGLDPTAYGDGLKPPSATMQSDEEALGG</sequence>
<dbReference type="EMBL" id="JACIJN010000011">
    <property type="protein sequence ID" value="MBB5727122.1"/>
    <property type="molecule type" value="Genomic_DNA"/>
</dbReference>
<accession>A0ABR6NBL3</accession>
<evidence type="ECO:0000313" key="2">
    <source>
        <dbReference type="EMBL" id="MBB5727122.1"/>
    </source>
</evidence>
<dbReference type="Proteomes" id="UP000560131">
    <property type="component" value="Unassembled WGS sequence"/>
</dbReference>
<dbReference type="RefSeq" id="WP_184039857.1">
    <property type="nucleotide sequence ID" value="NZ_BAABAR010000018.1"/>
</dbReference>